<evidence type="ECO:0000256" key="4">
    <source>
        <dbReference type="ARBA" id="ARBA00022989"/>
    </source>
</evidence>
<feature type="compositionally biased region" description="Low complexity" evidence="6">
    <location>
        <begin position="531"/>
        <end position="547"/>
    </location>
</feature>
<dbReference type="GO" id="GO:0036064">
    <property type="term" value="C:ciliary basal body"/>
    <property type="evidence" value="ECO:0007669"/>
    <property type="project" value="TreeGrafter"/>
</dbReference>
<comment type="subcellular location">
    <subcellularLocation>
        <location evidence="1">Membrane</location>
        <topology evidence="1">Multi-pass membrane protein</topology>
    </subcellularLocation>
</comment>
<evidence type="ECO:0000256" key="2">
    <source>
        <dbReference type="ARBA" id="ARBA00008803"/>
    </source>
</evidence>
<evidence type="ECO:0000313" key="8">
    <source>
        <dbReference type="Proteomes" id="UP000504634"/>
    </source>
</evidence>
<comment type="similarity">
    <text evidence="2">Belongs to the TAPT1 family.</text>
</comment>
<feature type="transmembrane region" description="Helical" evidence="7">
    <location>
        <begin position="139"/>
        <end position="158"/>
    </location>
</feature>
<dbReference type="RefSeq" id="XP_030374109.1">
    <property type="nucleotide sequence ID" value="XM_030518249.1"/>
</dbReference>
<feature type="region of interest" description="Disordered" evidence="6">
    <location>
        <begin position="1"/>
        <end position="77"/>
    </location>
</feature>
<feature type="compositionally biased region" description="Polar residues" evidence="6">
    <location>
        <begin position="1"/>
        <end position="10"/>
    </location>
</feature>
<dbReference type="OrthoDB" id="29023at2759"/>
<dbReference type="GeneID" id="115623738"/>
<feature type="compositionally biased region" description="Basic and acidic residues" evidence="6">
    <location>
        <begin position="15"/>
        <end position="33"/>
    </location>
</feature>
<keyword evidence="8" id="KW-1185">Reference proteome</keyword>
<dbReference type="InterPro" id="IPR008010">
    <property type="entry name" value="Tatp1"/>
</dbReference>
<evidence type="ECO:0000256" key="7">
    <source>
        <dbReference type="SAM" id="Phobius"/>
    </source>
</evidence>
<dbReference type="GO" id="GO:0005789">
    <property type="term" value="C:endoplasmic reticulum membrane"/>
    <property type="evidence" value="ECO:0007669"/>
    <property type="project" value="TreeGrafter"/>
</dbReference>
<dbReference type="GO" id="GO:0045724">
    <property type="term" value="P:positive regulation of cilium assembly"/>
    <property type="evidence" value="ECO:0007669"/>
    <property type="project" value="TreeGrafter"/>
</dbReference>
<protein>
    <submittedName>
        <fullName evidence="9">Protein TAPT1 homolog</fullName>
    </submittedName>
</protein>
<dbReference type="PANTHER" id="PTHR13317:SF4">
    <property type="entry name" value="TRANSMEMBRANE ANTERIOR POSTERIOR TRANSFORMATION PROTEIN 1 HOMOLOG"/>
    <property type="match status" value="1"/>
</dbReference>
<feature type="compositionally biased region" description="Low complexity" evidence="6">
    <location>
        <begin position="52"/>
        <end position="63"/>
    </location>
</feature>
<evidence type="ECO:0000313" key="9">
    <source>
        <dbReference type="RefSeq" id="XP_030374109.1"/>
    </source>
</evidence>
<sequence length="695" mass="78346">MSNLQNSGSKRQLRFRGDLNNRIEELHHEDQQRQPHSQSLGAERRSTTKLSQQHQQQQQQKPKQLQDELYTTSTSGGPTTSEVNTFYDFFKVELTRGYMLEHDEERYSARRQKIYSFMRIPRDLERFMVYGIMQCADSFLYIHTFLPVRFLLAVWSLLTRTIARICRLRSSGQRLLSPAEICDLLKGAIWVAVTLVMLLVDTNRVYHIIKSQSIIKLYIFYNMLEVGDRLLSAFGQDTIDALFWTATEPKHSKREHFGVVTHILFTLIYVVLHSGLIMFQATCLNVAVNSNNKGLLTIMISNNFVELKGSVFKKFDKNNLFQLTCSDVRERFHLSVLLFIVMIQTMKEFDWSLTQFCVMLPDCFAVLFTEILIDWVKHAFITRFNELPESIYREYTTSLAYDMTQTRQKHAFSDHSDLVARRMGFIPFPLAVVLIKAIYTAVSFHNLAAWLLIFLAYLFALGLRICLTICALGKACKLMKEHQTERNSSTPSSMTNVPTIGLATSGTAQYSTNNNNNINNNNAAASKPTITTASTTSTNLSSPSTSPLDLHLSFSRSSNATATSTPKKGNIEVELDVTNSLELGATALFSNSDVDLDDVCLNENVTNAGAGTATQELYQEEELVRSEPDLMQLSDGNAGGEREKFASSASAQQERLKRLPKRTHKRSESEPGMQSIVAAAAAIAAEKISATPTQL</sequence>
<dbReference type="PANTHER" id="PTHR13317">
    <property type="entry name" value="TRANSMEMBRANE ANTERIOR POSTERIOR TRANSFORMATION PROTEIN 1 HOMOLOG"/>
    <property type="match status" value="1"/>
</dbReference>
<dbReference type="Proteomes" id="UP000504634">
    <property type="component" value="Unplaced"/>
</dbReference>
<evidence type="ECO:0000256" key="5">
    <source>
        <dbReference type="ARBA" id="ARBA00023136"/>
    </source>
</evidence>
<keyword evidence="4 7" id="KW-1133">Transmembrane helix</keyword>
<evidence type="ECO:0000256" key="3">
    <source>
        <dbReference type="ARBA" id="ARBA00022692"/>
    </source>
</evidence>
<feature type="transmembrane region" description="Helical" evidence="7">
    <location>
        <begin position="423"/>
        <end position="442"/>
    </location>
</feature>
<keyword evidence="3 7" id="KW-0812">Transmembrane</keyword>
<gene>
    <name evidence="9" type="primary">LOC115623738</name>
</gene>
<dbReference type="Pfam" id="PF05346">
    <property type="entry name" value="DUF747"/>
    <property type="match status" value="1"/>
</dbReference>
<feature type="region of interest" description="Disordered" evidence="6">
    <location>
        <begin position="631"/>
        <end position="674"/>
    </location>
</feature>
<evidence type="ECO:0000256" key="1">
    <source>
        <dbReference type="ARBA" id="ARBA00004141"/>
    </source>
</evidence>
<dbReference type="AlphaFoldDB" id="A0A6J2TDN3"/>
<proteinExistence type="inferred from homology"/>
<reference evidence="9" key="1">
    <citation type="submission" date="2025-08" db="UniProtKB">
        <authorList>
            <consortium name="RefSeq"/>
        </authorList>
    </citation>
    <scope>IDENTIFICATION</scope>
    <source>
        <strain evidence="9">11010-0011.00</strain>
        <tissue evidence="9">Whole body</tissue>
    </source>
</reference>
<accession>A0A6J2TDN3</accession>
<feature type="transmembrane region" description="Helical" evidence="7">
    <location>
        <begin position="263"/>
        <end position="288"/>
    </location>
</feature>
<feature type="region of interest" description="Disordered" evidence="6">
    <location>
        <begin position="531"/>
        <end position="552"/>
    </location>
</feature>
<keyword evidence="5 7" id="KW-0472">Membrane</keyword>
<feature type="transmembrane region" description="Helical" evidence="7">
    <location>
        <begin position="448"/>
        <end position="472"/>
    </location>
</feature>
<organism evidence="8 9">
    <name type="scientific">Drosophila lebanonensis</name>
    <name type="common">Fruit fly</name>
    <name type="synonym">Scaptodrosophila lebanonensis</name>
    <dbReference type="NCBI Taxonomy" id="7225"/>
    <lineage>
        <taxon>Eukaryota</taxon>
        <taxon>Metazoa</taxon>
        <taxon>Ecdysozoa</taxon>
        <taxon>Arthropoda</taxon>
        <taxon>Hexapoda</taxon>
        <taxon>Insecta</taxon>
        <taxon>Pterygota</taxon>
        <taxon>Neoptera</taxon>
        <taxon>Endopterygota</taxon>
        <taxon>Diptera</taxon>
        <taxon>Brachycera</taxon>
        <taxon>Muscomorpha</taxon>
        <taxon>Ephydroidea</taxon>
        <taxon>Drosophilidae</taxon>
        <taxon>Scaptodrosophila</taxon>
    </lineage>
</organism>
<name>A0A6J2TDN3_DROLE</name>
<evidence type="ECO:0000256" key="6">
    <source>
        <dbReference type="SAM" id="MobiDB-lite"/>
    </source>
</evidence>